<dbReference type="Gene3D" id="2.60.120.380">
    <property type="match status" value="1"/>
</dbReference>
<dbReference type="InterPro" id="IPR035892">
    <property type="entry name" value="C2_domain_sf"/>
</dbReference>
<accession>A0A0R3RD24</accession>
<name>A0A0R3RD24_9BILA</name>
<gene>
    <name evidence="1" type="ORF">BTMF_LOCUS15910</name>
</gene>
<dbReference type="SUPFAM" id="SSF49562">
    <property type="entry name" value="C2 domain (Calcium/lipid-binding domain, CaLB)"/>
    <property type="match status" value="1"/>
</dbReference>
<organism evidence="3">
    <name type="scientific">Brugia timori</name>
    <dbReference type="NCBI Taxonomy" id="42155"/>
    <lineage>
        <taxon>Eukaryota</taxon>
        <taxon>Metazoa</taxon>
        <taxon>Ecdysozoa</taxon>
        <taxon>Nematoda</taxon>
        <taxon>Chromadorea</taxon>
        <taxon>Rhabditida</taxon>
        <taxon>Spirurina</taxon>
        <taxon>Spiruromorpha</taxon>
        <taxon>Filarioidea</taxon>
        <taxon>Onchocercidae</taxon>
        <taxon>Brugia</taxon>
    </lineage>
</organism>
<reference evidence="1 2" key="2">
    <citation type="submission" date="2018-11" db="EMBL/GenBank/DDBJ databases">
        <authorList>
            <consortium name="Pathogen Informatics"/>
        </authorList>
    </citation>
    <scope>NUCLEOTIDE SEQUENCE [LARGE SCALE GENOMIC DNA]</scope>
</reference>
<dbReference type="SUPFAM" id="SSF49758">
    <property type="entry name" value="Calpain large subunit, middle domain (domain III)"/>
    <property type="match status" value="1"/>
</dbReference>
<dbReference type="AlphaFoldDB" id="A0A0R3RD24"/>
<sequence>MSLYHTENLIPTAVFQYRFDIDVDNSEVRFALTQKVKDEGEKNREPLVTIGMHLMRVENNRIYRIHQAINPEVTSDYNYGRSVYLHCQNLQQGRGTSTNSPVITAIRTYVVINCDKEEVRTRTVEGTKVFWNQCFIFYGFAFEHCWYINLNWEHTPMTLSPLLFVNDQRDMTHNFLIALMEER</sequence>
<evidence type="ECO:0000313" key="2">
    <source>
        <dbReference type="Proteomes" id="UP000280834"/>
    </source>
</evidence>
<dbReference type="EMBL" id="UZAG01023342">
    <property type="protein sequence ID" value="VDO56421.1"/>
    <property type="molecule type" value="Genomic_DNA"/>
</dbReference>
<dbReference type="STRING" id="42155.A0A0R3RD24"/>
<dbReference type="WBParaSite" id="BTMF_0001794701-mRNA-1">
    <property type="protein sequence ID" value="BTMF_0001794701-mRNA-1"/>
    <property type="gene ID" value="BTMF_0001794701"/>
</dbReference>
<proteinExistence type="predicted"/>
<dbReference type="InterPro" id="IPR036213">
    <property type="entry name" value="Calpain_III_sf"/>
</dbReference>
<evidence type="ECO:0000313" key="1">
    <source>
        <dbReference type="EMBL" id="VDO56421.1"/>
    </source>
</evidence>
<reference evidence="3" key="1">
    <citation type="submission" date="2017-02" db="UniProtKB">
        <authorList>
            <consortium name="WormBaseParasite"/>
        </authorList>
    </citation>
    <scope>IDENTIFICATION</scope>
</reference>
<keyword evidence="2" id="KW-1185">Reference proteome</keyword>
<evidence type="ECO:0000313" key="3">
    <source>
        <dbReference type="WBParaSite" id="BTMF_0001794701-mRNA-1"/>
    </source>
</evidence>
<protein>
    <submittedName>
        <fullName evidence="3">C2 domain-containing protein</fullName>
    </submittedName>
</protein>
<dbReference type="Proteomes" id="UP000280834">
    <property type="component" value="Unassembled WGS sequence"/>
</dbReference>